<evidence type="ECO:0000313" key="1">
    <source>
        <dbReference type="EMBL" id="RMB82064.1"/>
    </source>
</evidence>
<reference evidence="1 2" key="1">
    <citation type="submission" date="2017-11" db="EMBL/GenBank/DDBJ databases">
        <title>Draft genome of actinobacteria isolated from guarana (Paullinia cupana (Mart.) Ducke.</title>
        <authorList>
            <person name="Siqueira K.A."/>
            <person name="Liotti R.G."/>
            <person name="Mendes T.A.O."/>
            <person name="Soares M.A."/>
        </authorList>
    </citation>
    <scope>NUCLEOTIDE SEQUENCE [LARGE SCALE GENOMIC DNA]</scope>
    <source>
        <strain evidence="1 2">193</strain>
    </source>
</reference>
<dbReference type="EMBL" id="PENI01000025">
    <property type="protein sequence ID" value="RMB82064.1"/>
    <property type="molecule type" value="Genomic_DNA"/>
</dbReference>
<evidence type="ECO:0008006" key="3">
    <source>
        <dbReference type="Google" id="ProtNLM"/>
    </source>
</evidence>
<name>A0A3M0HZR2_9ACTN</name>
<comment type="caution">
    <text evidence="1">The sequence shown here is derived from an EMBL/GenBank/DDBJ whole genome shotgun (WGS) entry which is preliminary data.</text>
</comment>
<dbReference type="Proteomes" id="UP000270471">
    <property type="component" value="Unassembled WGS sequence"/>
</dbReference>
<dbReference type="AlphaFoldDB" id="A0A3M0HZR2"/>
<dbReference type="InterPro" id="IPR029058">
    <property type="entry name" value="AB_hydrolase_fold"/>
</dbReference>
<keyword evidence="2" id="KW-1185">Reference proteome</keyword>
<dbReference type="RefSeq" id="WP_121893117.1">
    <property type="nucleotide sequence ID" value="NZ_PENI01000025.1"/>
</dbReference>
<dbReference type="SUPFAM" id="SSF53474">
    <property type="entry name" value="alpha/beta-Hydrolases"/>
    <property type="match status" value="1"/>
</dbReference>
<proteinExistence type="predicted"/>
<protein>
    <recommendedName>
        <fullName evidence="3">Mucin</fullName>
    </recommendedName>
</protein>
<organism evidence="1 2">
    <name type="scientific">Streptomyces shenzhenensis</name>
    <dbReference type="NCBI Taxonomy" id="943815"/>
    <lineage>
        <taxon>Bacteria</taxon>
        <taxon>Bacillati</taxon>
        <taxon>Actinomycetota</taxon>
        <taxon>Actinomycetes</taxon>
        <taxon>Kitasatosporales</taxon>
        <taxon>Streptomycetaceae</taxon>
        <taxon>Streptomyces</taxon>
    </lineage>
</organism>
<gene>
    <name evidence="1" type="ORF">CTZ28_31245</name>
</gene>
<accession>A0A3M0HZR2</accession>
<dbReference type="OrthoDB" id="3483116at2"/>
<evidence type="ECO:0000313" key="2">
    <source>
        <dbReference type="Proteomes" id="UP000270471"/>
    </source>
</evidence>
<sequence>MTRVVLVHGIAQQNKGPGTLLADWYPALNDGLVLATGTDLVRDEVSMAFYGDLFRPTGHRGLGEPELDASDVQEVIERDLLLQWWTSAAEQETRVAGPGAATRLRTPLLVQRALDALSHSVFFSGLSERAMIGSARQVQRYFTEPEVRAAVQDRVARIVTRDAEVIVAHSLGTVVAYETLCAHPEWPDLTLITLGSPLAVRNLVFDRLTPPPVGGYARWPAPVKRWTNIADAGDVVALAKELAPVFGDRIRDHLVHNGAKAHDIRPYLTARETGKAVAEALRDGSSGVL</sequence>